<feature type="signal peptide" evidence="2">
    <location>
        <begin position="1"/>
        <end position="17"/>
    </location>
</feature>
<keyword evidence="2" id="KW-0732">Signal</keyword>
<protein>
    <submittedName>
        <fullName evidence="3">Uncharacterized protein</fullName>
    </submittedName>
</protein>
<evidence type="ECO:0000256" key="2">
    <source>
        <dbReference type="SAM" id="SignalP"/>
    </source>
</evidence>
<evidence type="ECO:0000256" key="1">
    <source>
        <dbReference type="SAM" id="MobiDB-lite"/>
    </source>
</evidence>
<evidence type="ECO:0000313" key="4">
    <source>
        <dbReference type="Proteomes" id="UP001151699"/>
    </source>
</evidence>
<keyword evidence="4" id="KW-1185">Reference proteome</keyword>
<dbReference type="EMBL" id="WJQU01000001">
    <property type="protein sequence ID" value="KAJ6648508.1"/>
    <property type="molecule type" value="Genomic_DNA"/>
</dbReference>
<gene>
    <name evidence="3" type="ORF">Bhyg_03738</name>
</gene>
<reference evidence="3" key="1">
    <citation type="submission" date="2022-07" db="EMBL/GenBank/DDBJ databases">
        <authorList>
            <person name="Trinca V."/>
            <person name="Uliana J.V.C."/>
            <person name="Torres T.T."/>
            <person name="Ward R.J."/>
            <person name="Monesi N."/>
        </authorList>
    </citation>
    <scope>NUCLEOTIDE SEQUENCE</scope>
    <source>
        <strain evidence="3">HSMRA1968</strain>
        <tissue evidence="3">Whole embryos</tissue>
    </source>
</reference>
<proteinExistence type="predicted"/>
<dbReference type="AlphaFoldDB" id="A0A9Q0NE93"/>
<dbReference type="Proteomes" id="UP001151699">
    <property type="component" value="Chromosome A"/>
</dbReference>
<name>A0A9Q0NE93_9DIPT</name>
<comment type="caution">
    <text evidence="3">The sequence shown here is derived from an EMBL/GenBank/DDBJ whole genome shotgun (WGS) entry which is preliminary data.</text>
</comment>
<feature type="region of interest" description="Disordered" evidence="1">
    <location>
        <begin position="144"/>
        <end position="177"/>
    </location>
</feature>
<feature type="chain" id="PRO_5040460848" evidence="2">
    <location>
        <begin position="18"/>
        <end position="216"/>
    </location>
</feature>
<accession>A0A9Q0NE93</accession>
<sequence length="216" mass="23739">MKIQLIIFIGCVVASIALPDRSFSNIKAGDVELQHEVDVSEGVADRLADGSNSDDLESTAFTIEPDVEKNGPVWVRRRHNDNRREWLRHGTGRRLESTTSTIEPDAENNEPVWLKMKIELIFIVVCVVASIALPERNFPNIKDGGMELQHEGNASEGAADGSTSDELEATTSSVGPDVGNKNGPVWIEYLIPMIFYSATIGRELITSSDSGRSMIR</sequence>
<evidence type="ECO:0000313" key="3">
    <source>
        <dbReference type="EMBL" id="KAJ6648508.1"/>
    </source>
</evidence>
<organism evidence="3 4">
    <name type="scientific">Pseudolycoriella hygida</name>
    <dbReference type="NCBI Taxonomy" id="35572"/>
    <lineage>
        <taxon>Eukaryota</taxon>
        <taxon>Metazoa</taxon>
        <taxon>Ecdysozoa</taxon>
        <taxon>Arthropoda</taxon>
        <taxon>Hexapoda</taxon>
        <taxon>Insecta</taxon>
        <taxon>Pterygota</taxon>
        <taxon>Neoptera</taxon>
        <taxon>Endopterygota</taxon>
        <taxon>Diptera</taxon>
        <taxon>Nematocera</taxon>
        <taxon>Sciaroidea</taxon>
        <taxon>Sciaridae</taxon>
        <taxon>Pseudolycoriella</taxon>
    </lineage>
</organism>